<feature type="chain" id="PRO_5022847252" evidence="1">
    <location>
        <begin position="29"/>
        <end position="75"/>
    </location>
</feature>
<evidence type="ECO:0000313" key="3">
    <source>
        <dbReference type="Proteomes" id="UP000324222"/>
    </source>
</evidence>
<dbReference type="AlphaFoldDB" id="A0A5B7CWA0"/>
<gene>
    <name evidence="2" type="ORF">E2C01_005742</name>
</gene>
<evidence type="ECO:0000313" key="2">
    <source>
        <dbReference type="EMBL" id="MPC13024.1"/>
    </source>
</evidence>
<keyword evidence="1" id="KW-0732">Signal</keyword>
<protein>
    <submittedName>
        <fullName evidence="2">Uncharacterized protein</fullName>
    </submittedName>
</protein>
<evidence type="ECO:0000256" key="1">
    <source>
        <dbReference type="SAM" id="SignalP"/>
    </source>
</evidence>
<feature type="signal peptide" evidence="1">
    <location>
        <begin position="1"/>
        <end position="28"/>
    </location>
</feature>
<name>A0A5B7CWA0_PORTR</name>
<reference evidence="2 3" key="1">
    <citation type="submission" date="2019-05" db="EMBL/GenBank/DDBJ databases">
        <title>Another draft genome of Portunus trituberculatus and its Hox gene families provides insights of decapod evolution.</title>
        <authorList>
            <person name="Jeong J.-H."/>
            <person name="Song I."/>
            <person name="Kim S."/>
            <person name="Choi T."/>
            <person name="Kim D."/>
            <person name="Ryu S."/>
            <person name="Kim W."/>
        </authorList>
    </citation>
    <scope>NUCLEOTIDE SEQUENCE [LARGE SCALE GENOMIC DNA]</scope>
    <source>
        <tissue evidence="2">Muscle</tissue>
    </source>
</reference>
<dbReference type="EMBL" id="VSRR010000253">
    <property type="protein sequence ID" value="MPC13024.1"/>
    <property type="molecule type" value="Genomic_DNA"/>
</dbReference>
<dbReference type="Proteomes" id="UP000324222">
    <property type="component" value="Unassembled WGS sequence"/>
</dbReference>
<keyword evidence="3" id="KW-1185">Reference proteome</keyword>
<sequence>MSNSLSAPFHLASLLFLAFSTRPATVDASHAQEEEERKKEGSVKYRSFKSRKKWIEEEEKKEEEEGLLELLKKET</sequence>
<proteinExistence type="predicted"/>
<organism evidence="2 3">
    <name type="scientific">Portunus trituberculatus</name>
    <name type="common">Swimming crab</name>
    <name type="synonym">Neptunus trituberculatus</name>
    <dbReference type="NCBI Taxonomy" id="210409"/>
    <lineage>
        <taxon>Eukaryota</taxon>
        <taxon>Metazoa</taxon>
        <taxon>Ecdysozoa</taxon>
        <taxon>Arthropoda</taxon>
        <taxon>Crustacea</taxon>
        <taxon>Multicrustacea</taxon>
        <taxon>Malacostraca</taxon>
        <taxon>Eumalacostraca</taxon>
        <taxon>Eucarida</taxon>
        <taxon>Decapoda</taxon>
        <taxon>Pleocyemata</taxon>
        <taxon>Brachyura</taxon>
        <taxon>Eubrachyura</taxon>
        <taxon>Portunoidea</taxon>
        <taxon>Portunidae</taxon>
        <taxon>Portuninae</taxon>
        <taxon>Portunus</taxon>
    </lineage>
</organism>
<accession>A0A5B7CWA0</accession>
<comment type="caution">
    <text evidence="2">The sequence shown here is derived from an EMBL/GenBank/DDBJ whole genome shotgun (WGS) entry which is preliminary data.</text>
</comment>